<dbReference type="RefSeq" id="WP_075065950.1">
    <property type="nucleotide sequence ID" value="NZ_LKAJ02000001.1"/>
</dbReference>
<proteinExistence type="predicted"/>
<accession>A0A0Q9YY20</accession>
<evidence type="ECO:0000256" key="1">
    <source>
        <dbReference type="SAM" id="MobiDB-lite"/>
    </source>
</evidence>
<dbReference type="OrthoDB" id="9775130at2"/>
<dbReference type="EMBL" id="LKAJ01000004">
    <property type="protein sequence ID" value="KRG21569.1"/>
    <property type="molecule type" value="Genomic_DNA"/>
</dbReference>
<dbReference type="InterPro" id="IPR029058">
    <property type="entry name" value="AB_hydrolase_fold"/>
</dbReference>
<dbReference type="InterPro" id="IPR014756">
    <property type="entry name" value="Ig_E-set"/>
</dbReference>
<dbReference type="PANTHER" id="PTHR48098:SF3">
    <property type="entry name" value="IRON(III) ENTEROBACTIN ESTERASE"/>
    <property type="match status" value="1"/>
</dbReference>
<dbReference type="Proteomes" id="UP000051497">
    <property type="component" value="Unassembled WGS sequence"/>
</dbReference>
<evidence type="ECO:0000313" key="2">
    <source>
        <dbReference type="EMBL" id="KRG21569.1"/>
    </source>
</evidence>
<dbReference type="Pfam" id="PF00756">
    <property type="entry name" value="Esterase"/>
    <property type="match status" value="1"/>
</dbReference>
<dbReference type="SUPFAM" id="SSF53474">
    <property type="entry name" value="alpha/beta-Hydrolases"/>
    <property type="match status" value="1"/>
</dbReference>
<sequence length="571" mass="65135">MSQTQDFIRGLQLAIRKAELQEFWTDYSDDSRVSFEEVLIKYKDYYNGLDSEEKQLLLQSLFWEQVKTVGTPIIEDIPDNKSKVYFLYSKDKVKNSSEEPGKKRDLYLQGDFHGYGSTLKDEQSLGQLAGTDILFRSDTMDKEALVTYYFVQLEPSLGDKPATHFYGDIAYQPPSFFPVTLKEPPSDMPASKSKEEIAMVSNLFWGEDSVVVDEYCKFHKSYDQNSGFFCADSKKSVADLGFPIRMKGDNAFFDNFFASKVKSASLALASANNKVIDYPENREDLDKCSRSILLFAPEDKKAIENVVIIYDGRFYQLGNTQERLENVFEQNTAVIYVNPEKGIEEEAKRSGVQFDVTDSLPGMNERTVDLKHRVDEYAQFIHEELLPELVKRGFAIPDDPNKRVLVGSSLAGTASIYMGMKYPAWFGKVVAQSPSIANREKLEDFVTQEQKPPPPDLYLSCGQFECPEHARNQGLPFAKELATHFNIPLHINPYGHQMEGWSQELEKSFRTLGLVTTVSSSLEIEPQNVRTLVKQYQTYIDLNNQERDKQKSTDAKEDIRPDSSARTKKFD</sequence>
<evidence type="ECO:0000313" key="4">
    <source>
        <dbReference type="Proteomes" id="UP000051497"/>
    </source>
</evidence>
<gene>
    <name evidence="3" type="ORF">HT99x_008625</name>
    <name evidence="2" type="ORF">HT99x_01322</name>
</gene>
<evidence type="ECO:0000313" key="3">
    <source>
        <dbReference type="EMBL" id="MCS5711498.1"/>
    </source>
</evidence>
<reference evidence="3" key="3">
    <citation type="submission" date="2021-06" db="EMBL/GenBank/DDBJ databases">
        <title>Genomic Description and Analysis of Intracellular Bacteria, Candidatus Berkiella cookevillensis and Candidatus Berkiella aquae.</title>
        <authorList>
            <person name="Kidane D.T."/>
            <person name="Mehari Y.T."/>
            <person name="Rice F.C."/>
            <person name="Arivett B.A."/>
            <person name="Farone A.L."/>
            <person name="Berk S.G."/>
            <person name="Farone M.B."/>
        </authorList>
    </citation>
    <scope>NUCLEOTIDE SEQUENCE</scope>
    <source>
        <strain evidence="3">HT99</strain>
    </source>
</reference>
<dbReference type="InterPro" id="IPR013783">
    <property type="entry name" value="Ig-like_fold"/>
</dbReference>
<reference evidence="3" key="2">
    <citation type="journal article" date="2016" name="Genome Announc.">
        <title>Draft Genome Sequences of Two Novel Amoeba-Resistant Intranuclear Bacteria, 'Candidatus Berkiella cookevillensis' and 'Candidatus Berkiella aquae'.</title>
        <authorList>
            <person name="Mehari Y.T."/>
            <person name="Arivett B.A."/>
            <person name="Farone A.L."/>
            <person name="Gunderson J.H."/>
            <person name="Farone M.B."/>
        </authorList>
    </citation>
    <scope>NUCLEOTIDE SEQUENCE</scope>
    <source>
        <strain evidence="3">HT99</strain>
    </source>
</reference>
<reference evidence="2" key="1">
    <citation type="submission" date="2015-09" db="EMBL/GenBank/DDBJ databases">
        <title>Draft Genome Sequences of Two Novel Amoeba-resistant Intranuclear Bacteria, Candidatus Berkiella cookevillensis and Candidatus Berkiella aquae.</title>
        <authorList>
            <person name="Mehari Y.T."/>
            <person name="Arivett B.A."/>
            <person name="Farone A.L."/>
            <person name="Gunderson J.H."/>
            <person name="Farone M.B."/>
        </authorList>
    </citation>
    <scope>NUCLEOTIDE SEQUENCE [LARGE SCALE GENOMIC DNA]</scope>
    <source>
        <strain evidence="2">HT99</strain>
    </source>
</reference>
<comment type="caution">
    <text evidence="2">The sequence shown here is derived from an EMBL/GenBank/DDBJ whole genome shotgun (WGS) entry which is preliminary data.</text>
</comment>
<dbReference type="AlphaFoldDB" id="A0A0Q9YY20"/>
<name>A0A0Q9YY20_9GAMM</name>
<organism evidence="2">
    <name type="scientific">Candidatus Berkiella aquae</name>
    <dbReference type="NCBI Taxonomy" id="295108"/>
    <lineage>
        <taxon>Bacteria</taxon>
        <taxon>Pseudomonadati</taxon>
        <taxon>Pseudomonadota</taxon>
        <taxon>Gammaproteobacteria</taxon>
        <taxon>Candidatus Berkiellales</taxon>
        <taxon>Candidatus Berkiellaceae</taxon>
        <taxon>Candidatus Berkiella</taxon>
    </lineage>
</organism>
<dbReference type="EMBL" id="LKAJ02000001">
    <property type="protein sequence ID" value="MCS5711498.1"/>
    <property type="molecule type" value="Genomic_DNA"/>
</dbReference>
<dbReference type="SUPFAM" id="SSF81296">
    <property type="entry name" value="E set domains"/>
    <property type="match status" value="1"/>
</dbReference>
<dbReference type="Gene3D" id="3.40.50.1820">
    <property type="entry name" value="alpha/beta hydrolase"/>
    <property type="match status" value="1"/>
</dbReference>
<dbReference type="InterPro" id="IPR000801">
    <property type="entry name" value="Esterase-like"/>
</dbReference>
<feature type="region of interest" description="Disordered" evidence="1">
    <location>
        <begin position="544"/>
        <end position="571"/>
    </location>
</feature>
<protein>
    <submittedName>
        <fullName evidence="2">Enterobactin/ferric enterobactin esterase</fullName>
    </submittedName>
</protein>
<dbReference type="PANTHER" id="PTHR48098">
    <property type="entry name" value="ENTEROCHELIN ESTERASE-RELATED"/>
    <property type="match status" value="1"/>
</dbReference>
<dbReference type="STRING" id="295108.HT99x_01322"/>
<keyword evidence="4" id="KW-1185">Reference proteome</keyword>
<dbReference type="InterPro" id="IPR050583">
    <property type="entry name" value="Mycobacterial_A85_antigen"/>
</dbReference>
<dbReference type="Gene3D" id="2.60.40.10">
    <property type="entry name" value="Immunoglobulins"/>
    <property type="match status" value="1"/>
</dbReference>